<evidence type="ECO:0000313" key="3">
    <source>
        <dbReference type="EMBL" id="OTG36088.1"/>
    </source>
</evidence>
<dbReference type="Proteomes" id="UP000215914">
    <property type="component" value="Chromosome 1"/>
</dbReference>
<evidence type="ECO:0000313" key="4">
    <source>
        <dbReference type="Proteomes" id="UP000215914"/>
    </source>
</evidence>
<accession>A0A251VKI0</accession>
<dbReference type="Gramene" id="mRNA:HanXRQr2_Chr01g0006681">
    <property type="protein sequence ID" value="mRNA:HanXRQr2_Chr01g0006681"/>
    <property type="gene ID" value="HanXRQr2_Chr01g0006681"/>
</dbReference>
<protein>
    <submittedName>
        <fullName evidence="3">Uncharacterized protein</fullName>
    </submittedName>
</protein>
<keyword evidence="4" id="KW-1185">Reference proteome</keyword>
<reference evidence="3" key="2">
    <citation type="submission" date="2017-02" db="EMBL/GenBank/DDBJ databases">
        <title>Sunflower complete genome.</title>
        <authorList>
            <person name="Langlade N."/>
            <person name="Munos S."/>
        </authorList>
    </citation>
    <scope>NUCLEOTIDE SEQUENCE [LARGE SCALE GENOMIC DNA]</scope>
    <source>
        <tissue evidence="3">Leaves</tissue>
    </source>
</reference>
<sequence>MEELQWRSQVVVSDLFWDHFWTYSGGDVDAGGGGEGQSGGLDGDVAVEGDGGGVEGVEEEVDGG</sequence>
<evidence type="ECO:0000256" key="1">
    <source>
        <dbReference type="SAM" id="MobiDB-lite"/>
    </source>
</evidence>
<evidence type="ECO:0000313" key="2">
    <source>
        <dbReference type="EMBL" id="KAF5820831.1"/>
    </source>
</evidence>
<dbReference type="EMBL" id="MNCJ02000316">
    <property type="protein sequence ID" value="KAF5820831.1"/>
    <property type="molecule type" value="Genomic_DNA"/>
</dbReference>
<reference evidence="2 4" key="1">
    <citation type="journal article" date="2017" name="Nature">
        <title>The sunflower genome provides insights into oil metabolism, flowering and Asterid evolution.</title>
        <authorList>
            <person name="Badouin H."/>
            <person name="Gouzy J."/>
            <person name="Grassa C.J."/>
            <person name="Murat F."/>
            <person name="Staton S.E."/>
            <person name="Cottret L."/>
            <person name="Lelandais-Briere C."/>
            <person name="Owens G.L."/>
            <person name="Carrere S."/>
            <person name="Mayjonade B."/>
            <person name="Legrand L."/>
            <person name="Gill N."/>
            <person name="Kane N.C."/>
            <person name="Bowers J.E."/>
            <person name="Hubner S."/>
            <person name="Bellec A."/>
            <person name="Berard A."/>
            <person name="Berges H."/>
            <person name="Blanchet N."/>
            <person name="Boniface M.C."/>
            <person name="Brunel D."/>
            <person name="Catrice O."/>
            <person name="Chaidir N."/>
            <person name="Claudel C."/>
            <person name="Donnadieu C."/>
            <person name="Faraut T."/>
            <person name="Fievet G."/>
            <person name="Helmstetter N."/>
            <person name="King M."/>
            <person name="Knapp S.J."/>
            <person name="Lai Z."/>
            <person name="Le Paslier M.C."/>
            <person name="Lippi Y."/>
            <person name="Lorenzon L."/>
            <person name="Mandel J.R."/>
            <person name="Marage G."/>
            <person name="Marchand G."/>
            <person name="Marquand E."/>
            <person name="Bret-Mestries E."/>
            <person name="Morien E."/>
            <person name="Nambeesan S."/>
            <person name="Nguyen T."/>
            <person name="Pegot-Espagnet P."/>
            <person name="Pouilly N."/>
            <person name="Raftis F."/>
            <person name="Sallet E."/>
            <person name="Schiex T."/>
            <person name="Thomas J."/>
            <person name="Vandecasteele C."/>
            <person name="Vares D."/>
            <person name="Vear F."/>
            <person name="Vautrin S."/>
            <person name="Crespi M."/>
            <person name="Mangin B."/>
            <person name="Burke J.M."/>
            <person name="Salse J."/>
            <person name="Munos S."/>
            <person name="Vincourt P."/>
            <person name="Rieseberg L.H."/>
            <person name="Langlade N.B."/>
        </authorList>
    </citation>
    <scope>NUCLEOTIDE SEQUENCE [LARGE SCALE GENOMIC DNA]</scope>
    <source>
        <strain evidence="4">cv. SF193</strain>
        <tissue evidence="2">Leaves</tissue>
    </source>
</reference>
<dbReference type="AlphaFoldDB" id="A0A251VKI0"/>
<name>A0A251VKI0_HELAN</name>
<dbReference type="InParanoid" id="A0A251VKI0"/>
<feature type="region of interest" description="Disordered" evidence="1">
    <location>
        <begin position="26"/>
        <end position="64"/>
    </location>
</feature>
<feature type="compositionally biased region" description="Gly residues" evidence="1">
    <location>
        <begin position="28"/>
        <end position="42"/>
    </location>
</feature>
<dbReference type="EMBL" id="CM007890">
    <property type="protein sequence ID" value="OTG36088.1"/>
    <property type="molecule type" value="Genomic_DNA"/>
</dbReference>
<organism evidence="3 4">
    <name type="scientific">Helianthus annuus</name>
    <name type="common">Common sunflower</name>
    <dbReference type="NCBI Taxonomy" id="4232"/>
    <lineage>
        <taxon>Eukaryota</taxon>
        <taxon>Viridiplantae</taxon>
        <taxon>Streptophyta</taxon>
        <taxon>Embryophyta</taxon>
        <taxon>Tracheophyta</taxon>
        <taxon>Spermatophyta</taxon>
        <taxon>Magnoliopsida</taxon>
        <taxon>eudicotyledons</taxon>
        <taxon>Gunneridae</taxon>
        <taxon>Pentapetalae</taxon>
        <taxon>asterids</taxon>
        <taxon>campanulids</taxon>
        <taxon>Asterales</taxon>
        <taxon>Asteraceae</taxon>
        <taxon>Asteroideae</taxon>
        <taxon>Heliantheae alliance</taxon>
        <taxon>Heliantheae</taxon>
        <taxon>Helianthus</taxon>
    </lineage>
</organism>
<proteinExistence type="predicted"/>
<gene>
    <name evidence="3" type="ORF">HannXRQ_Chr01g0003771</name>
    <name evidence="2" type="ORF">HanXRQr2_Chr01g0006681</name>
</gene>
<reference evidence="2" key="3">
    <citation type="submission" date="2020-06" db="EMBL/GenBank/DDBJ databases">
        <title>Helianthus annuus Genome sequencing and assembly Release 2.</title>
        <authorList>
            <person name="Gouzy J."/>
            <person name="Langlade N."/>
            <person name="Munos S."/>
        </authorList>
    </citation>
    <scope>NUCLEOTIDE SEQUENCE</scope>
    <source>
        <tissue evidence="2">Leaves</tissue>
    </source>
</reference>